<evidence type="ECO:0000313" key="18">
    <source>
        <dbReference type="EMBL" id="WAT03113.1"/>
    </source>
</evidence>
<dbReference type="PANTHER" id="PTHR45436">
    <property type="entry name" value="SENSOR HISTIDINE KINASE YKOH"/>
    <property type="match status" value="1"/>
</dbReference>
<evidence type="ECO:0000256" key="7">
    <source>
        <dbReference type="ARBA" id="ARBA00022553"/>
    </source>
</evidence>
<dbReference type="PROSITE" id="PS50885">
    <property type="entry name" value="HAMP"/>
    <property type="match status" value="1"/>
</dbReference>
<sequence length="458" mass="51239">MRALRGRLTHPSLKLRLILLFAVLAIVTWVVASGAAWQQTRHKINELFDTQQMLFAKRLATAGLGEQLQRGDAVRLPDTKKLVDKHHRGHTDDDALAFAIFDLQGHRLVNDGDNGKDIVFNREAHGFIDDRLKDDDDRWRLLWLTSTDGRYRIAVGQEYEYRDDMAWDMVSGQLLPWLASLPLLMLAMIVMLSLELRPLKRVAQALQHRAADDARPIATEKVPGEVLPLVQSLNALFARTQTLLVRERRFTSDAAHELRSPLAALRVQTEVVQLAGDDERVRDNAVKNLTTSIDRATRLVDQLLTLSRLESFTSLDELSPVDWPALVTQALIEQDAAAHRKGIELVLEQHGTPPAKRGNPLLLSMLLRNLLDNAIRYSEAGSQVRVTLDATGLTLQDGGPGMTVESLRRLGERFYRPPGQQQTGSGLGISIVLRIAQLHGIQVDYRNAPEGGLRVLLK</sequence>
<dbReference type="EMBL" id="CP114058">
    <property type="protein sequence ID" value="WAT03113.1"/>
    <property type="molecule type" value="Genomic_DNA"/>
</dbReference>
<evidence type="ECO:0000256" key="9">
    <source>
        <dbReference type="ARBA" id="ARBA00022692"/>
    </source>
</evidence>
<evidence type="ECO:0000259" key="17">
    <source>
        <dbReference type="PROSITE" id="PS50885"/>
    </source>
</evidence>
<dbReference type="InterPro" id="IPR013727">
    <property type="entry name" value="2CSK_N"/>
</dbReference>
<dbReference type="NCBIfam" id="NF007664">
    <property type="entry name" value="PRK10337.1"/>
    <property type="match status" value="1"/>
</dbReference>
<dbReference type="Pfam" id="PF08521">
    <property type="entry name" value="2CSK_N"/>
    <property type="match status" value="1"/>
</dbReference>
<dbReference type="SUPFAM" id="SSF47384">
    <property type="entry name" value="Homodimeric domain of signal transducing histidine kinase"/>
    <property type="match status" value="1"/>
</dbReference>
<keyword evidence="19" id="KW-1185">Reference proteome</keyword>
<keyword evidence="12" id="KW-0067">ATP-binding</keyword>
<dbReference type="InterPro" id="IPR036097">
    <property type="entry name" value="HisK_dim/P_sf"/>
</dbReference>
<evidence type="ECO:0000256" key="11">
    <source>
        <dbReference type="ARBA" id="ARBA00022777"/>
    </source>
</evidence>
<dbReference type="Gene3D" id="1.20.5.1040">
    <property type="entry name" value="Sensor protein qsec"/>
    <property type="match status" value="2"/>
</dbReference>
<evidence type="ECO:0000256" key="6">
    <source>
        <dbReference type="ARBA" id="ARBA00022519"/>
    </source>
</evidence>
<dbReference type="EC" id="2.7.13.3" evidence="3"/>
<evidence type="ECO:0000256" key="4">
    <source>
        <dbReference type="ARBA" id="ARBA00017234"/>
    </source>
</evidence>
<keyword evidence="8 18" id="KW-0808">Transferase</keyword>
<keyword evidence="13 15" id="KW-1133">Transmembrane helix</keyword>
<keyword evidence="11 18" id="KW-0418">Kinase</keyword>
<dbReference type="InterPro" id="IPR050428">
    <property type="entry name" value="TCS_sensor_his_kinase"/>
</dbReference>
<keyword evidence="5" id="KW-1003">Cell membrane</keyword>
<keyword evidence="10" id="KW-0547">Nucleotide-binding</keyword>
<accession>A0ABY7HV45</accession>
<keyword evidence="6" id="KW-0997">Cell inner membrane</keyword>
<evidence type="ECO:0000256" key="8">
    <source>
        <dbReference type="ARBA" id="ARBA00022679"/>
    </source>
</evidence>
<reference evidence="18" key="1">
    <citation type="submission" date="2022-12" db="EMBL/GenBank/DDBJ databases">
        <title>Complete genome sequence of an Australian strain of Rouxiella badensis DAR84756 and resolution of the R. badensis DSM100043 and R. chamberiensis DSM28324 genomes.</title>
        <authorList>
            <person name="Paul S."/>
            <person name="Anderson P.J."/>
            <person name="Maynard G."/>
            <person name="Dyall-Smith M."/>
            <person name="Kudinha T."/>
        </authorList>
    </citation>
    <scope>NUCLEOTIDE SEQUENCE</scope>
    <source>
        <strain evidence="18">DSM 28324</strain>
    </source>
</reference>
<evidence type="ECO:0000256" key="15">
    <source>
        <dbReference type="SAM" id="Phobius"/>
    </source>
</evidence>
<dbReference type="InterPro" id="IPR003594">
    <property type="entry name" value="HATPase_dom"/>
</dbReference>
<organism evidence="18 19">
    <name type="scientific">Rouxiella chamberiensis</name>
    <dbReference type="NCBI Taxonomy" id="1513468"/>
    <lineage>
        <taxon>Bacteria</taxon>
        <taxon>Pseudomonadati</taxon>
        <taxon>Pseudomonadota</taxon>
        <taxon>Gammaproteobacteria</taxon>
        <taxon>Enterobacterales</taxon>
        <taxon>Yersiniaceae</taxon>
        <taxon>Rouxiella</taxon>
    </lineage>
</organism>
<evidence type="ECO:0000256" key="1">
    <source>
        <dbReference type="ARBA" id="ARBA00000085"/>
    </source>
</evidence>
<evidence type="ECO:0000259" key="16">
    <source>
        <dbReference type="PROSITE" id="PS50109"/>
    </source>
</evidence>
<evidence type="ECO:0000256" key="10">
    <source>
        <dbReference type="ARBA" id="ARBA00022741"/>
    </source>
</evidence>
<dbReference type="Gene3D" id="1.10.287.130">
    <property type="match status" value="1"/>
</dbReference>
<proteinExistence type="predicted"/>
<dbReference type="Pfam" id="PF02518">
    <property type="entry name" value="HATPase_c"/>
    <property type="match status" value="1"/>
</dbReference>
<evidence type="ECO:0000256" key="3">
    <source>
        <dbReference type="ARBA" id="ARBA00012438"/>
    </source>
</evidence>
<dbReference type="PROSITE" id="PS50109">
    <property type="entry name" value="HIS_KIN"/>
    <property type="match status" value="1"/>
</dbReference>
<dbReference type="Gene3D" id="3.30.565.10">
    <property type="entry name" value="Histidine kinase-like ATPase, C-terminal domain"/>
    <property type="match status" value="1"/>
</dbReference>
<dbReference type="InterPro" id="IPR059132">
    <property type="entry name" value="QseC"/>
</dbReference>
<evidence type="ECO:0000256" key="12">
    <source>
        <dbReference type="ARBA" id="ARBA00022840"/>
    </source>
</evidence>
<keyword evidence="9 15" id="KW-0812">Transmembrane</keyword>
<protein>
    <recommendedName>
        <fullName evidence="4">Sensor protein QseC</fullName>
        <ecNumber evidence="3">2.7.13.3</ecNumber>
    </recommendedName>
</protein>
<dbReference type="PANTHER" id="PTHR45436:SF14">
    <property type="entry name" value="SENSOR PROTEIN QSEC"/>
    <property type="match status" value="1"/>
</dbReference>
<gene>
    <name evidence="18" type="primary">qseC</name>
    <name evidence="18" type="ORF">O1V66_14165</name>
</gene>
<evidence type="ECO:0000256" key="5">
    <source>
        <dbReference type="ARBA" id="ARBA00022475"/>
    </source>
</evidence>
<evidence type="ECO:0000256" key="13">
    <source>
        <dbReference type="ARBA" id="ARBA00022989"/>
    </source>
</evidence>
<feature type="domain" description="HAMP" evidence="17">
    <location>
        <begin position="196"/>
        <end position="245"/>
    </location>
</feature>
<dbReference type="GO" id="GO:0004673">
    <property type="term" value="F:protein histidine kinase activity"/>
    <property type="evidence" value="ECO:0007669"/>
    <property type="project" value="UniProtKB-EC"/>
</dbReference>
<dbReference type="SUPFAM" id="SSF55874">
    <property type="entry name" value="ATPase domain of HSP90 chaperone/DNA topoisomerase II/histidine kinase"/>
    <property type="match status" value="1"/>
</dbReference>
<keyword evidence="15" id="KW-0472">Membrane</keyword>
<dbReference type="InterPro" id="IPR003660">
    <property type="entry name" value="HAMP_dom"/>
</dbReference>
<dbReference type="InterPro" id="IPR005467">
    <property type="entry name" value="His_kinase_dom"/>
</dbReference>
<dbReference type="SMART" id="SM00387">
    <property type="entry name" value="HATPase_c"/>
    <property type="match status" value="1"/>
</dbReference>
<name>A0ABY7HV45_9GAMM</name>
<dbReference type="InterPro" id="IPR036890">
    <property type="entry name" value="HATPase_C_sf"/>
</dbReference>
<keyword evidence="14" id="KW-0902">Two-component regulatory system</keyword>
<dbReference type="Pfam" id="PF00512">
    <property type="entry name" value="HisKA"/>
    <property type="match status" value="1"/>
</dbReference>
<dbReference type="CDD" id="cd00082">
    <property type="entry name" value="HisKA"/>
    <property type="match status" value="1"/>
</dbReference>
<comment type="subcellular location">
    <subcellularLocation>
        <location evidence="2">Cell inner membrane</location>
        <topology evidence="2">Multi-pass membrane protein</topology>
    </subcellularLocation>
</comment>
<dbReference type="Proteomes" id="UP001164712">
    <property type="component" value="Chromosome"/>
</dbReference>
<dbReference type="SMART" id="SM00388">
    <property type="entry name" value="HisKA"/>
    <property type="match status" value="1"/>
</dbReference>
<keyword evidence="7" id="KW-0597">Phosphoprotein</keyword>
<dbReference type="InterPro" id="IPR003661">
    <property type="entry name" value="HisK_dim/P_dom"/>
</dbReference>
<feature type="domain" description="Histidine kinase" evidence="16">
    <location>
        <begin position="253"/>
        <end position="458"/>
    </location>
</feature>
<comment type="catalytic activity">
    <reaction evidence="1">
        <text>ATP + protein L-histidine = ADP + protein N-phospho-L-histidine.</text>
        <dbReference type="EC" id="2.7.13.3"/>
    </reaction>
</comment>
<evidence type="ECO:0000256" key="2">
    <source>
        <dbReference type="ARBA" id="ARBA00004429"/>
    </source>
</evidence>
<evidence type="ECO:0000256" key="14">
    <source>
        <dbReference type="ARBA" id="ARBA00023012"/>
    </source>
</evidence>
<evidence type="ECO:0000313" key="19">
    <source>
        <dbReference type="Proteomes" id="UP001164712"/>
    </source>
</evidence>
<feature type="transmembrane region" description="Helical" evidence="15">
    <location>
        <begin position="174"/>
        <end position="194"/>
    </location>
</feature>